<dbReference type="PANTHER" id="PTHR21666:SF270">
    <property type="entry name" value="MUREIN HYDROLASE ACTIVATOR ENVC"/>
    <property type="match status" value="1"/>
</dbReference>
<dbReference type="PROSITE" id="PS51782">
    <property type="entry name" value="LYSM"/>
    <property type="match status" value="2"/>
</dbReference>
<dbReference type="Gene3D" id="2.70.70.10">
    <property type="entry name" value="Glucose Permease (Domain IIA)"/>
    <property type="match status" value="1"/>
</dbReference>
<dbReference type="InterPro" id="IPR011055">
    <property type="entry name" value="Dup_hybrid_motif"/>
</dbReference>
<dbReference type="Proteomes" id="UP000177263">
    <property type="component" value="Unassembled WGS sequence"/>
</dbReference>
<dbReference type="CDD" id="cd12797">
    <property type="entry name" value="M23_peptidase"/>
    <property type="match status" value="1"/>
</dbReference>
<dbReference type="EMBL" id="MGGM01000028">
    <property type="protein sequence ID" value="OGM28527.1"/>
    <property type="molecule type" value="Genomic_DNA"/>
</dbReference>
<sequence length="377" mass="41045">MVPEPAENPKSMRENLQEFNDDIHTFCHELFEFSTKSLHVQIGRIDASKSLFVSTLYRKRGRMAQRLMHSGMAGITAFGVMVAPIVAEEFPGDGVDPWDAPSPSQVLSASTSVQNTSTIIADREYRDSTIEYTVAEGDTLSSIAQKFGISVDTIRWENDLASRDSIKIGQALSILPITGVSHKVNKGDTVYSIAKKYDIDPQGIVNFPFNTFVNDETFELAVGQVIIVPDGVKPFEVQWSPVARVRQITPDAGTVTASGQFIWPTNGTISQNYSWYHPGIDIANRAAPAVLAADAGTVAVAGWPDAYGYGNRVVIDHGNGTRTLYAHLSRIHVVPGQTVQRGDTIGIMGSTGRSTGIHLHFEVIQNGVHLNPLGVLR</sequence>
<dbReference type="InterPro" id="IPR018392">
    <property type="entry name" value="LysM"/>
</dbReference>
<feature type="domain" description="LysM" evidence="1">
    <location>
        <begin position="180"/>
        <end position="228"/>
    </location>
</feature>
<evidence type="ECO:0000259" key="1">
    <source>
        <dbReference type="PROSITE" id="PS51782"/>
    </source>
</evidence>
<comment type="caution">
    <text evidence="2">The sequence shown here is derived from an EMBL/GenBank/DDBJ whole genome shotgun (WGS) entry which is preliminary data.</text>
</comment>
<reference evidence="2 3" key="1">
    <citation type="journal article" date="2016" name="Nat. Commun.">
        <title>Thousands of microbial genomes shed light on interconnected biogeochemical processes in an aquifer system.</title>
        <authorList>
            <person name="Anantharaman K."/>
            <person name="Brown C.T."/>
            <person name="Hug L.A."/>
            <person name="Sharon I."/>
            <person name="Castelle C.J."/>
            <person name="Probst A.J."/>
            <person name="Thomas B.C."/>
            <person name="Singh A."/>
            <person name="Wilkins M.J."/>
            <person name="Karaoz U."/>
            <person name="Brodie E.L."/>
            <person name="Williams K.H."/>
            <person name="Hubbard S.S."/>
            <person name="Banfield J.F."/>
        </authorList>
    </citation>
    <scope>NUCLEOTIDE SEQUENCE [LARGE SCALE GENOMIC DNA]</scope>
</reference>
<gene>
    <name evidence="2" type="ORF">A2801_03715</name>
</gene>
<dbReference type="Pfam" id="PF01551">
    <property type="entry name" value="Peptidase_M23"/>
    <property type="match status" value="1"/>
</dbReference>
<dbReference type="InterPro" id="IPR036779">
    <property type="entry name" value="LysM_dom_sf"/>
</dbReference>
<name>A0A1F7YML6_9BACT</name>
<proteinExistence type="predicted"/>
<feature type="domain" description="LysM" evidence="1">
    <location>
        <begin position="130"/>
        <end position="174"/>
    </location>
</feature>
<protein>
    <recommendedName>
        <fullName evidence="1">LysM domain-containing protein</fullName>
    </recommendedName>
</protein>
<evidence type="ECO:0000313" key="2">
    <source>
        <dbReference type="EMBL" id="OGM28527.1"/>
    </source>
</evidence>
<dbReference type="CDD" id="cd00118">
    <property type="entry name" value="LysM"/>
    <property type="match status" value="2"/>
</dbReference>
<dbReference type="AlphaFoldDB" id="A0A1F7YML6"/>
<dbReference type="InterPro" id="IPR050570">
    <property type="entry name" value="Cell_wall_metabolism_enzyme"/>
</dbReference>
<dbReference type="PANTHER" id="PTHR21666">
    <property type="entry name" value="PEPTIDASE-RELATED"/>
    <property type="match status" value="1"/>
</dbReference>
<accession>A0A1F7YML6</accession>
<organism evidence="2 3">
    <name type="scientific">Candidatus Woesebacteria bacterium RIFCSPHIGHO2_01_FULL_41_10</name>
    <dbReference type="NCBI Taxonomy" id="1802500"/>
    <lineage>
        <taxon>Bacteria</taxon>
        <taxon>Candidatus Woeseibacteriota</taxon>
    </lineage>
</organism>
<dbReference type="SMART" id="SM00257">
    <property type="entry name" value="LysM"/>
    <property type="match status" value="2"/>
</dbReference>
<dbReference type="Gene3D" id="3.10.350.10">
    <property type="entry name" value="LysM domain"/>
    <property type="match status" value="2"/>
</dbReference>
<dbReference type="GO" id="GO:0004222">
    <property type="term" value="F:metalloendopeptidase activity"/>
    <property type="evidence" value="ECO:0007669"/>
    <property type="project" value="TreeGrafter"/>
</dbReference>
<evidence type="ECO:0000313" key="3">
    <source>
        <dbReference type="Proteomes" id="UP000177263"/>
    </source>
</evidence>
<dbReference type="Pfam" id="PF01476">
    <property type="entry name" value="LysM"/>
    <property type="match status" value="2"/>
</dbReference>
<dbReference type="InterPro" id="IPR016047">
    <property type="entry name" value="M23ase_b-sheet_dom"/>
</dbReference>
<dbReference type="SUPFAM" id="SSF51261">
    <property type="entry name" value="Duplicated hybrid motif"/>
    <property type="match status" value="1"/>
</dbReference>